<gene>
    <name evidence="5" type="ORF">RHGRI_010654</name>
</gene>
<keyword evidence="3" id="KW-0812">Transmembrane</keyword>
<evidence type="ECO:0000313" key="6">
    <source>
        <dbReference type="Proteomes" id="UP000823749"/>
    </source>
</evidence>
<dbReference type="GO" id="GO:0015079">
    <property type="term" value="F:potassium ion transmembrane transporter activity"/>
    <property type="evidence" value="ECO:0007669"/>
    <property type="project" value="InterPro"/>
</dbReference>
<keyword evidence="3" id="KW-0472">Membrane</keyword>
<accession>A0AAV6KK12</accession>
<protein>
    <recommendedName>
        <fullName evidence="4">K+ potassium transporter integral membrane domain-containing protein</fullName>
    </recommendedName>
</protein>
<evidence type="ECO:0000256" key="1">
    <source>
        <dbReference type="ARBA" id="ARBA00004651"/>
    </source>
</evidence>
<comment type="subcellular location">
    <subcellularLocation>
        <location evidence="1">Cell membrane</location>
        <topology evidence="1">Multi-pass membrane protein</topology>
    </subcellularLocation>
</comment>
<dbReference type="GO" id="GO:0005886">
    <property type="term" value="C:plasma membrane"/>
    <property type="evidence" value="ECO:0007669"/>
    <property type="project" value="UniProtKB-SubCell"/>
</dbReference>
<dbReference type="Proteomes" id="UP000823749">
    <property type="component" value="Chromosome 4"/>
</dbReference>
<dbReference type="InterPro" id="IPR003855">
    <property type="entry name" value="K+_transporter"/>
</dbReference>
<evidence type="ECO:0000259" key="4">
    <source>
        <dbReference type="Pfam" id="PF02705"/>
    </source>
</evidence>
<reference evidence="5" key="1">
    <citation type="submission" date="2020-08" db="EMBL/GenBank/DDBJ databases">
        <title>Plant Genome Project.</title>
        <authorList>
            <person name="Zhang R.-G."/>
        </authorList>
    </citation>
    <scope>NUCLEOTIDE SEQUENCE</scope>
    <source>
        <strain evidence="5">WSP0</strain>
        <tissue evidence="5">Leaf</tissue>
    </source>
</reference>
<sequence>MAGMHQPYRCIQYQLYWNPHVYKALSPYYMYKFLKKIQRGCWMSLGGILLCITDAMFADLGHFSQLSIKVNKLGYVSSQVLQLMCLFRGMKLWIKHKVGAQ</sequence>
<comment type="similarity">
    <text evidence="2">Belongs to the HAK/KUP transporter (TC 2.A.72.3) family.</text>
</comment>
<evidence type="ECO:0000256" key="3">
    <source>
        <dbReference type="SAM" id="Phobius"/>
    </source>
</evidence>
<keyword evidence="3" id="KW-1133">Transmembrane helix</keyword>
<dbReference type="AlphaFoldDB" id="A0AAV6KK12"/>
<dbReference type="EMBL" id="JACTNZ010000004">
    <property type="protein sequence ID" value="KAG5552634.1"/>
    <property type="molecule type" value="Genomic_DNA"/>
</dbReference>
<evidence type="ECO:0000256" key="2">
    <source>
        <dbReference type="ARBA" id="ARBA00008440"/>
    </source>
</evidence>
<comment type="caution">
    <text evidence="5">The sequence shown here is derived from an EMBL/GenBank/DDBJ whole genome shotgun (WGS) entry which is preliminary data.</text>
</comment>
<feature type="transmembrane region" description="Helical" evidence="3">
    <location>
        <begin position="40"/>
        <end position="58"/>
    </location>
</feature>
<name>A0AAV6KK12_9ERIC</name>
<dbReference type="InterPro" id="IPR053951">
    <property type="entry name" value="K_trans_N"/>
</dbReference>
<dbReference type="PANTHER" id="PTHR30540:SF10">
    <property type="entry name" value="POTASSIUM TRANSPORTER 8"/>
    <property type="match status" value="1"/>
</dbReference>
<evidence type="ECO:0000313" key="5">
    <source>
        <dbReference type="EMBL" id="KAG5552634.1"/>
    </source>
</evidence>
<feature type="domain" description="K+ potassium transporter integral membrane" evidence="4">
    <location>
        <begin position="13"/>
        <end position="84"/>
    </location>
</feature>
<organism evidence="5 6">
    <name type="scientific">Rhododendron griersonianum</name>
    <dbReference type="NCBI Taxonomy" id="479676"/>
    <lineage>
        <taxon>Eukaryota</taxon>
        <taxon>Viridiplantae</taxon>
        <taxon>Streptophyta</taxon>
        <taxon>Embryophyta</taxon>
        <taxon>Tracheophyta</taxon>
        <taxon>Spermatophyta</taxon>
        <taxon>Magnoliopsida</taxon>
        <taxon>eudicotyledons</taxon>
        <taxon>Gunneridae</taxon>
        <taxon>Pentapetalae</taxon>
        <taxon>asterids</taxon>
        <taxon>Ericales</taxon>
        <taxon>Ericaceae</taxon>
        <taxon>Ericoideae</taxon>
        <taxon>Rhodoreae</taxon>
        <taxon>Rhododendron</taxon>
    </lineage>
</organism>
<keyword evidence="6" id="KW-1185">Reference proteome</keyword>
<dbReference type="PANTHER" id="PTHR30540">
    <property type="entry name" value="OSMOTIC STRESS POTASSIUM TRANSPORTER"/>
    <property type="match status" value="1"/>
</dbReference>
<dbReference type="Pfam" id="PF02705">
    <property type="entry name" value="K_trans"/>
    <property type="match status" value="1"/>
</dbReference>
<proteinExistence type="inferred from homology"/>